<comment type="caution">
    <text evidence="8">The sequence shown here is derived from an EMBL/GenBank/DDBJ whole genome shotgun (WGS) entry which is preliminary data.</text>
</comment>
<dbReference type="InterPro" id="IPR017871">
    <property type="entry name" value="ABC_transporter-like_CS"/>
</dbReference>
<dbReference type="GO" id="GO:0005524">
    <property type="term" value="F:ATP binding"/>
    <property type="evidence" value="ECO:0007669"/>
    <property type="project" value="UniProtKB-KW"/>
</dbReference>
<dbReference type="GO" id="GO:0016887">
    <property type="term" value="F:ATP hydrolysis activity"/>
    <property type="evidence" value="ECO:0007669"/>
    <property type="project" value="InterPro"/>
</dbReference>
<dbReference type="SMART" id="SM00382">
    <property type="entry name" value="AAA"/>
    <property type="match status" value="1"/>
</dbReference>
<dbReference type="SUPFAM" id="SSF50331">
    <property type="entry name" value="MOP-like"/>
    <property type="match status" value="1"/>
</dbReference>
<dbReference type="GO" id="GO:0008643">
    <property type="term" value="P:carbohydrate transport"/>
    <property type="evidence" value="ECO:0007669"/>
    <property type="project" value="InterPro"/>
</dbReference>
<dbReference type="InterPro" id="IPR008995">
    <property type="entry name" value="Mo/tungstate-bd_C_term_dom"/>
</dbReference>
<dbReference type="InterPro" id="IPR003593">
    <property type="entry name" value="AAA+_ATPase"/>
</dbReference>
<keyword evidence="9" id="KW-1185">Reference proteome</keyword>
<proteinExistence type="predicted"/>
<keyword evidence="3" id="KW-0547">Nucleotide-binding</keyword>
<dbReference type="Gene3D" id="2.40.50.140">
    <property type="entry name" value="Nucleic acid-binding proteins"/>
    <property type="match status" value="1"/>
</dbReference>
<dbReference type="InterPro" id="IPR012340">
    <property type="entry name" value="NA-bd_OB-fold"/>
</dbReference>
<organism evidence="8 9">
    <name type="scientific">Cobetia crustatorum</name>
    <dbReference type="NCBI Taxonomy" id="553385"/>
    <lineage>
        <taxon>Bacteria</taxon>
        <taxon>Pseudomonadati</taxon>
        <taxon>Pseudomonadota</taxon>
        <taxon>Gammaproteobacteria</taxon>
        <taxon>Oceanospirillales</taxon>
        <taxon>Halomonadaceae</taxon>
        <taxon>Cobetia</taxon>
    </lineage>
</organism>
<dbReference type="Gene3D" id="2.40.50.100">
    <property type="match status" value="2"/>
</dbReference>
<dbReference type="FunFam" id="3.40.50.300:FF:000042">
    <property type="entry name" value="Maltose/maltodextrin ABC transporter, ATP-binding protein"/>
    <property type="match status" value="1"/>
</dbReference>
<evidence type="ECO:0000256" key="3">
    <source>
        <dbReference type="ARBA" id="ARBA00022741"/>
    </source>
</evidence>
<keyword evidence="1" id="KW-0813">Transport</keyword>
<dbReference type="GO" id="GO:0055052">
    <property type="term" value="C:ATP-binding cassette (ABC) transporter complex, substrate-binding subunit-containing"/>
    <property type="evidence" value="ECO:0007669"/>
    <property type="project" value="TreeGrafter"/>
</dbReference>
<dbReference type="OrthoDB" id="9802264at2"/>
<sequence length="344" mass="38689">MSAIQISAVRKQFGKQEILKSIDLEIRDKEFTVLLGPSGCGKSTLLRIIAGLEYESSGSIRIGDREITSLAPRDRRIAMVFQNYAVFPHMTVAENIAFGLRVRKDSEAHIQRKVKETAELMHIEDRLDHYSGQLSGGQRQRVAVARALAMEPEVLLMDEPLSNLDALLRLEMRAELKTILSASDTTTIYVTHDQVEAMSLADRIAVMKGGEIEQYAPPSEIYHYPATEFVGSFIGNPPMNFILPDTRWTQSQPNAPTLSRIHKCGIRPEDFEVRFEPTEHFSPVRVLVSELLGSHKQLTARFGDEMIRVNVPSDLDIANGSDIHVRPMAEKMRFYDQTGHLMSA</sequence>
<dbReference type="PANTHER" id="PTHR43875">
    <property type="entry name" value="MALTODEXTRIN IMPORT ATP-BINDING PROTEIN MSMX"/>
    <property type="match status" value="1"/>
</dbReference>
<keyword evidence="4 8" id="KW-0067">ATP-binding</keyword>
<evidence type="ECO:0000313" key="8">
    <source>
        <dbReference type="EMBL" id="TVU69563.1"/>
    </source>
</evidence>
<keyword evidence="5" id="KW-1278">Translocase</keyword>
<dbReference type="InterPro" id="IPR015855">
    <property type="entry name" value="ABC_transpr_MalK-like"/>
</dbReference>
<dbReference type="CDD" id="cd03301">
    <property type="entry name" value="ABC_MalK_N"/>
    <property type="match status" value="1"/>
</dbReference>
<evidence type="ECO:0000313" key="9">
    <source>
        <dbReference type="Proteomes" id="UP000319941"/>
    </source>
</evidence>
<feature type="domain" description="ABC transporter" evidence="7">
    <location>
        <begin position="4"/>
        <end position="234"/>
    </location>
</feature>
<dbReference type="STRING" id="553385.GCA_000591415_03186"/>
<evidence type="ECO:0000256" key="5">
    <source>
        <dbReference type="ARBA" id="ARBA00022967"/>
    </source>
</evidence>
<keyword evidence="6" id="KW-0472">Membrane</keyword>
<dbReference type="GO" id="GO:0140359">
    <property type="term" value="F:ABC-type transporter activity"/>
    <property type="evidence" value="ECO:0007669"/>
    <property type="project" value="InterPro"/>
</dbReference>
<evidence type="ECO:0000256" key="6">
    <source>
        <dbReference type="ARBA" id="ARBA00023136"/>
    </source>
</evidence>
<dbReference type="InterPro" id="IPR027417">
    <property type="entry name" value="P-loop_NTPase"/>
</dbReference>
<accession>A0A558HKA3</accession>
<dbReference type="AlphaFoldDB" id="A0A558HKA3"/>
<dbReference type="EMBL" id="VNFH01000007">
    <property type="protein sequence ID" value="TVU69563.1"/>
    <property type="molecule type" value="Genomic_DNA"/>
</dbReference>
<dbReference type="InterPro" id="IPR047641">
    <property type="entry name" value="ABC_transpr_MalK/UgpC-like"/>
</dbReference>
<dbReference type="SUPFAM" id="SSF52540">
    <property type="entry name" value="P-loop containing nucleoside triphosphate hydrolases"/>
    <property type="match status" value="1"/>
</dbReference>
<name>A0A558HKA3_9GAMM</name>
<evidence type="ECO:0000256" key="1">
    <source>
        <dbReference type="ARBA" id="ARBA00022448"/>
    </source>
</evidence>
<dbReference type="PANTHER" id="PTHR43875:SF15">
    <property type="entry name" value="TREHALOSE IMPORT ATP-BINDING PROTEIN SUGC"/>
    <property type="match status" value="1"/>
</dbReference>
<keyword evidence="2" id="KW-1003">Cell membrane</keyword>
<reference evidence="8 9" key="1">
    <citation type="submission" date="2019-07" db="EMBL/GenBank/DDBJ databases">
        <title>Diversity of Bacteria from Kongsfjorden, Arctic.</title>
        <authorList>
            <person name="Yu Y."/>
        </authorList>
    </citation>
    <scope>NUCLEOTIDE SEQUENCE [LARGE SCALE GENOMIC DNA]</scope>
    <source>
        <strain evidence="8 9">SM1923</strain>
    </source>
</reference>
<protein>
    <submittedName>
        <fullName evidence="8">ABC transporter ATP-binding protein</fullName>
    </submittedName>
</protein>
<dbReference type="Proteomes" id="UP000319941">
    <property type="component" value="Unassembled WGS sequence"/>
</dbReference>
<dbReference type="Pfam" id="PF00005">
    <property type="entry name" value="ABC_tran"/>
    <property type="match status" value="1"/>
</dbReference>
<dbReference type="InterPro" id="IPR003439">
    <property type="entry name" value="ABC_transporter-like_ATP-bd"/>
</dbReference>
<evidence type="ECO:0000259" key="7">
    <source>
        <dbReference type="PROSITE" id="PS50893"/>
    </source>
</evidence>
<dbReference type="Gene3D" id="3.40.50.300">
    <property type="entry name" value="P-loop containing nucleotide triphosphate hydrolases"/>
    <property type="match status" value="1"/>
</dbReference>
<evidence type="ECO:0000256" key="4">
    <source>
        <dbReference type="ARBA" id="ARBA00022840"/>
    </source>
</evidence>
<dbReference type="RefSeq" id="WP_144727617.1">
    <property type="nucleotide sequence ID" value="NZ_CAWOWR010000127.1"/>
</dbReference>
<evidence type="ECO:0000256" key="2">
    <source>
        <dbReference type="ARBA" id="ARBA00022475"/>
    </source>
</evidence>
<gene>
    <name evidence="8" type="ORF">FQP86_10590</name>
</gene>
<dbReference type="PROSITE" id="PS50893">
    <property type="entry name" value="ABC_TRANSPORTER_2"/>
    <property type="match status" value="1"/>
</dbReference>
<dbReference type="PROSITE" id="PS00211">
    <property type="entry name" value="ABC_TRANSPORTER_1"/>
    <property type="match status" value="1"/>
</dbReference>